<comment type="cofactor">
    <cofactor evidence="6">
        <name>a divalent metal cation</name>
        <dbReference type="ChEBI" id="CHEBI:60240"/>
    </cofactor>
</comment>
<evidence type="ECO:0000256" key="6">
    <source>
        <dbReference type="HAMAP-Rule" id="MF_00361"/>
    </source>
</evidence>
<dbReference type="Pfam" id="PF01513">
    <property type="entry name" value="NAD_kinase"/>
    <property type="match status" value="1"/>
</dbReference>
<dbReference type="EC" id="2.7.1.23" evidence="6"/>
<feature type="binding site" evidence="6">
    <location>
        <position position="175"/>
    </location>
    <ligand>
        <name>NAD(+)</name>
        <dbReference type="ChEBI" id="CHEBI:57540"/>
    </ligand>
</feature>
<evidence type="ECO:0000313" key="8">
    <source>
        <dbReference type="Proteomes" id="UP000639010"/>
    </source>
</evidence>
<dbReference type="HAMAP" id="MF_00361">
    <property type="entry name" value="NAD_kinase"/>
    <property type="match status" value="1"/>
</dbReference>
<name>A0ABR9GZD1_9BACT</name>
<evidence type="ECO:0000256" key="4">
    <source>
        <dbReference type="ARBA" id="ARBA00023027"/>
    </source>
</evidence>
<feature type="binding site" evidence="6">
    <location>
        <position position="245"/>
    </location>
    <ligand>
        <name>NAD(+)</name>
        <dbReference type="ChEBI" id="CHEBI:57540"/>
    </ligand>
</feature>
<evidence type="ECO:0000256" key="5">
    <source>
        <dbReference type="ARBA" id="ARBA00047925"/>
    </source>
</evidence>
<comment type="catalytic activity">
    <reaction evidence="5 6">
        <text>NAD(+) + ATP = ADP + NADP(+) + H(+)</text>
        <dbReference type="Rhea" id="RHEA:18629"/>
        <dbReference type="ChEBI" id="CHEBI:15378"/>
        <dbReference type="ChEBI" id="CHEBI:30616"/>
        <dbReference type="ChEBI" id="CHEBI:57540"/>
        <dbReference type="ChEBI" id="CHEBI:58349"/>
        <dbReference type="ChEBI" id="CHEBI:456216"/>
        <dbReference type="EC" id="2.7.1.23"/>
    </reaction>
</comment>
<dbReference type="InterPro" id="IPR016064">
    <property type="entry name" value="NAD/diacylglycerol_kinase_sf"/>
</dbReference>
<keyword evidence="6" id="KW-0547">Nucleotide-binding</keyword>
<evidence type="ECO:0000256" key="2">
    <source>
        <dbReference type="ARBA" id="ARBA00022777"/>
    </source>
</evidence>
<comment type="caution">
    <text evidence="7">The sequence shown here is derived from an EMBL/GenBank/DDBJ whole genome shotgun (WGS) entry which is preliminary data.</text>
</comment>
<feature type="binding site" evidence="6">
    <location>
        <position position="156"/>
    </location>
    <ligand>
        <name>NAD(+)</name>
        <dbReference type="ChEBI" id="CHEBI:57540"/>
    </ligand>
</feature>
<feature type="binding site" evidence="6">
    <location>
        <begin position="71"/>
        <end position="72"/>
    </location>
    <ligand>
        <name>NAD(+)</name>
        <dbReference type="ChEBI" id="CHEBI:57540"/>
    </ligand>
</feature>
<dbReference type="SUPFAM" id="SSF111331">
    <property type="entry name" value="NAD kinase/diacylglycerol kinase-like"/>
    <property type="match status" value="1"/>
</dbReference>
<evidence type="ECO:0000313" key="7">
    <source>
        <dbReference type="EMBL" id="MBE1423805.1"/>
    </source>
</evidence>
<feature type="binding site" evidence="6">
    <location>
        <begin position="145"/>
        <end position="146"/>
    </location>
    <ligand>
        <name>NAD(+)</name>
        <dbReference type="ChEBI" id="CHEBI:57540"/>
    </ligand>
</feature>
<dbReference type="InterPro" id="IPR017438">
    <property type="entry name" value="ATP-NAD_kinase_N"/>
</dbReference>
<dbReference type="PANTHER" id="PTHR20275">
    <property type="entry name" value="NAD KINASE"/>
    <property type="match status" value="1"/>
</dbReference>
<dbReference type="InterPro" id="IPR017437">
    <property type="entry name" value="ATP-NAD_kinase_PpnK-typ_C"/>
</dbReference>
<dbReference type="Pfam" id="PF20143">
    <property type="entry name" value="NAD_kinase_C"/>
    <property type="match status" value="1"/>
</dbReference>
<feature type="binding site" evidence="6">
    <location>
        <begin position="186"/>
        <end position="191"/>
    </location>
    <ligand>
        <name>NAD(+)</name>
        <dbReference type="ChEBI" id="CHEBI:57540"/>
    </ligand>
</feature>
<evidence type="ECO:0000256" key="1">
    <source>
        <dbReference type="ARBA" id="ARBA00022679"/>
    </source>
</evidence>
<evidence type="ECO:0000256" key="3">
    <source>
        <dbReference type="ARBA" id="ARBA00022857"/>
    </source>
</evidence>
<comment type="function">
    <text evidence="6">Involved in the regulation of the intracellular balance of NAD and NADP, and is a key enzyme in the biosynthesis of NADP. Catalyzes specifically the phosphorylation on 2'-hydroxyl of the adenosine moiety of NAD to yield NADP.</text>
</comment>
<keyword evidence="6" id="KW-0067">ATP-binding</keyword>
<keyword evidence="2 6" id="KW-0418">Kinase</keyword>
<reference evidence="7 8" key="1">
    <citation type="submission" date="2020-10" db="EMBL/GenBank/DDBJ databases">
        <title>Genomic Encyclopedia of Type Strains, Phase IV (KMG-IV): sequencing the most valuable type-strain genomes for metagenomic binning, comparative biology and taxonomic classification.</title>
        <authorList>
            <person name="Goeker M."/>
        </authorList>
    </citation>
    <scope>NUCLEOTIDE SEQUENCE [LARGE SCALE GENOMIC DNA]</scope>
    <source>
        <strain evidence="7 8">DSM 4194</strain>
    </source>
</reference>
<comment type="similarity">
    <text evidence="6">Belongs to the NAD kinase family.</text>
</comment>
<accession>A0ABR9GZD1</accession>
<gene>
    <name evidence="6" type="primary">nadK</name>
    <name evidence="7" type="ORF">H4684_000426</name>
</gene>
<dbReference type="PANTHER" id="PTHR20275:SF0">
    <property type="entry name" value="NAD KINASE"/>
    <property type="match status" value="1"/>
</dbReference>
<keyword evidence="3 6" id="KW-0521">NADP</keyword>
<protein>
    <recommendedName>
        <fullName evidence="6">NAD kinase</fullName>
        <ecNumber evidence="6">2.7.1.23</ecNumber>
    </recommendedName>
    <alternativeName>
        <fullName evidence="6">ATP-dependent NAD kinase</fullName>
    </alternativeName>
</protein>
<organism evidence="7 8">
    <name type="scientific">Desulfomicrobium macestii</name>
    <dbReference type="NCBI Taxonomy" id="90731"/>
    <lineage>
        <taxon>Bacteria</taxon>
        <taxon>Pseudomonadati</taxon>
        <taxon>Thermodesulfobacteriota</taxon>
        <taxon>Desulfovibrionia</taxon>
        <taxon>Desulfovibrionales</taxon>
        <taxon>Desulfomicrobiaceae</taxon>
        <taxon>Desulfomicrobium</taxon>
    </lineage>
</organism>
<dbReference type="Gene3D" id="2.60.200.30">
    <property type="entry name" value="Probable inorganic polyphosphate/atp-NAD kinase, domain 2"/>
    <property type="match status" value="1"/>
</dbReference>
<proteinExistence type="inferred from homology"/>
<dbReference type="GO" id="GO:0003951">
    <property type="term" value="F:NAD+ kinase activity"/>
    <property type="evidence" value="ECO:0007669"/>
    <property type="project" value="UniProtKB-EC"/>
</dbReference>
<dbReference type="InterPro" id="IPR002504">
    <property type="entry name" value="NADK"/>
</dbReference>
<dbReference type="Proteomes" id="UP000639010">
    <property type="component" value="Unassembled WGS sequence"/>
</dbReference>
<keyword evidence="6" id="KW-0963">Cytoplasm</keyword>
<keyword evidence="4 6" id="KW-0520">NAD</keyword>
<feature type="active site" description="Proton acceptor" evidence="6">
    <location>
        <position position="71"/>
    </location>
</feature>
<keyword evidence="8" id="KW-1185">Reference proteome</keyword>
<comment type="caution">
    <text evidence="6">Lacks conserved residue(s) required for the propagation of feature annotation.</text>
</comment>
<dbReference type="EMBL" id="JADBGG010000002">
    <property type="protein sequence ID" value="MBE1423805.1"/>
    <property type="molecule type" value="Genomic_DNA"/>
</dbReference>
<dbReference type="Gene3D" id="3.40.50.10330">
    <property type="entry name" value="Probable inorganic polyphosphate/atp-NAD kinase, domain 1"/>
    <property type="match status" value="1"/>
</dbReference>
<comment type="subcellular location">
    <subcellularLocation>
        <location evidence="6">Cytoplasm</location>
    </subcellularLocation>
</comment>
<feature type="binding site" evidence="6">
    <location>
        <position position="173"/>
    </location>
    <ligand>
        <name>NAD(+)</name>
        <dbReference type="ChEBI" id="CHEBI:57540"/>
    </ligand>
</feature>
<sequence>MLTLPQMGKIISKIVIVHNVENELAANMARQIRRWLVGEGRSARIVASSKEEVHCVSTWGDADMILTLGGDGTLLAVARAVQDLGIPILGLNLGKVGFLTELSPTDWRESLTLILRGEYDMSQRLVISFHVLRRGQEYYRGYAINDLVISCGSLARMIRLDMWYGNDHLGTVRADGMIVATPTGSSGYSISAGGPLIYPELNVFALTPICPFLHAFRPMVLPFENDLRILVLDADPDVYLTQDGQTGVVLAAGDNIFASRAEKRLNLIRPLHSQYAHKLKSKGFVRES</sequence>
<keyword evidence="1 6" id="KW-0808">Transferase</keyword>